<dbReference type="GO" id="GO:0003677">
    <property type="term" value="F:DNA binding"/>
    <property type="evidence" value="ECO:0007669"/>
    <property type="project" value="UniProtKB-UniRule"/>
</dbReference>
<dbReference type="GO" id="GO:0005524">
    <property type="term" value="F:ATP binding"/>
    <property type="evidence" value="ECO:0007669"/>
    <property type="project" value="UniProtKB-UniRule"/>
</dbReference>
<dbReference type="GO" id="GO:0007062">
    <property type="term" value="P:sister chromatid cohesion"/>
    <property type="evidence" value="ECO:0007669"/>
    <property type="project" value="InterPro"/>
</dbReference>
<dbReference type="HAMAP" id="MF_01894">
    <property type="entry name" value="Smc_prok"/>
    <property type="match status" value="1"/>
</dbReference>
<dbReference type="EMBL" id="QFYR01000001">
    <property type="protein sequence ID" value="RAK56738.1"/>
    <property type="molecule type" value="Genomic_DNA"/>
</dbReference>
<keyword evidence="5 7" id="KW-0175">Coiled coil</keyword>
<proteinExistence type="inferred from homology"/>
<dbReference type="RefSeq" id="WP_111513089.1">
    <property type="nucleotide sequence ID" value="NZ_QFYR01000001.1"/>
</dbReference>
<dbReference type="GO" id="GO:0007059">
    <property type="term" value="P:chromosome segregation"/>
    <property type="evidence" value="ECO:0007669"/>
    <property type="project" value="UniProtKB-UniRule"/>
</dbReference>
<dbReference type="CDD" id="cd03278">
    <property type="entry name" value="ABC_SMC_barmotin"/>
    <property type="match status" value="1"/>
</dbReference>
<evidence type="ECO:0000259" key="8">
    <source>
        <dbReference type="Pfam" id="PF02463"/>
    </source>
</evidence>
<dbReference type="GO" id="GO:0005737">
    <property type="term" value="C:cytoplasm"/>
    <property type="evidence" value="ECO:0007669"/>
    <property type="project" value="UniProtKB-SubCell"/>
</dbReference>
<comment type="subunit">
    <text evidence="7">Homodimer.</text>
</comment>
<comment type="similarity">
    <text evidence="7">Belongs to the SMC family.</text>
</comment>
<dbReference type="AlphaFoldDB" id="A0A328AUY9"/>
<feature type="coiled-coil region" evidence="7">
    <location>
        <begin position="764"/>
        <end position="875"/>
    </location>
</feature>
<evidence type="ECO:0000313" key="10">
    <source>
        <dbReference type="Proteomes" id="UP000249725"/>
    </source>
</evidence>
<keyword evidence="4 7" id="KW-0067">ATP-binding</keyword>
<dbReference type="InterPro" id="IPR003395">
    <property type="entry name" value="RecF/RecN/SMC_N"/>
</dbReference>
<sequence>MHFQRLRLSGFKSFVDPTEFRIEPGLTAIVGPNGCGKSNLLEALRWVMGANSAKAMRAGGMDDVIFAGSGNRPSRNHAEVALTIDNSDHRAPPAFNDHPTLEVVRRIDRGAGSTYRINGREVRARDVQLLFADASTGASSPALVRQGQISELIGAKPQNRRLILEEAAGVSGLHSRRHEAELRLRAAETNLSRLDDVAGELESQLNRLKREARQAERFKRLSAEIRALQGAVLYARWAEARDAALRLKGEAQDAVRAVEETARAAAAATTRAATAEEAIKPLREAETVAAAILHKLAIDKDRLDREAEAHAAELERLAGELARLDADRARETHIVEDAGAALERLADDIAAVEAAVAAAPERAPELEAQLASAEAARAAADAQVETLAGQLAAQEAVRRAAAQRIEEAQGRVARTRRALDQARAERAALGPLSNPQAEETRAALAAAEAALAAARAALEAAEDERAKANEAEAAARDAARKLDEQLGRYTAEARALAGLVAQAKRGGFTPALDQVAPDRGYEVALAAALGDDLDAALDPKAPAFWGGRDAAPPIWPQGATPLGPLVKAPPALAARLAFTALVDRADGERLQKTLSPGCRLVSREGDLWRWDGFTARAEAPKPAAIRLEQKTRLAEVERDVERLTPRAKQAREEQAAAAARVRAADETLRIARREPAVHEQKASQARAAVERLEREAARKEAAAASLEDLIVRFEAEYAEHDAALQAASADAAPAADAELAQSLAAARTAAAAAREAATAARSALDLEKREREGRTRRLEQLTRDRDDWARRTQAAAKRLEALADARVKAQAALDRAREAPGALESRRAGLLDEFAAAEARRAKSSDALAAAERERAEADRALRTAEAQASEAREVRASLAAHAEAAAQRLEEVTGQIRETARMEPEELARRLADEAVAIPQDAGGMEAHLYNLERQRDAIGPVNLRADDEAGEHSARLQLMQTERADLTGAIARLRQGIDELNGEGRERLVAAFEVINGQFKTLFESLFQGGQAELRLVESDDPLEAGLEIYACPPGKRLASMSLMSGGEQALTAMALIFAVFLAQPAPICVLDEVDAPLDDANVDRFCNLLDEMRSRTQTRFITITHNPVTMARMDRLFGVTMAERGVSQLVSVDLRQAEAMAAQ</sequence>
<accession>A0A328AUY9</accession>
<dbReference type="GO" id="GO:0016887">
    <property type="term" value="F:ATP hydrolysis activity"/>
    <property type="evidence" value="ECO:0007669"/>
    <property type="project" value="InterPro"/>
</dbReference>
<comment type="caution">
    <text evidence="9">The sequence shown here is derived from an EMBL/GenBank/DDBJ whole genome shotgun (WGS) entry which is preliminary data.</text>
</comment>
<evidence type="ECO:0000256" key="5">
    <source>
        <dbReference type="ARBA" id="ARBA00023054"/>
    </source>
</evidence>
<dbReference type="GO" id="GO:0030261">
    <property type="term" value="P:chromosome condensation"/>
    <property type="evidence" value="ECO:0007669"/>
    <property type="project" value="InterPro"/>
</dbReference>
<reference evidence="10" key="1">
    <citation type="submission" date="2018-05" db="EMBL/GenBank/DDBJ databases">
        <authorList>
            <person name="Li X."/>
        </authorList>
    </citation>
    <scope>NUCLEOTIDE SEQUENCE [LARGE SCALE GENOMIC DNA]</scope>
    <source>
        <strain evidence="10">YIM 73061</strain>
    </source>
</reference>
<dbReference type="GO" id="GO:0006260">
    <property type="term" value="P:DNA replication"/>
    <property type="evidence" value="ECO:0007669"/>
    <property type="project" value="UniProtKB-UniRule"/>
</dbReference>
<evidence type="ECO:0000256" key="1">
    <source>
        <dbReference type="ARBA" id="ARBA00004496"/>
    </source>
</evidence>
<dbReference type="FunFam" id="3.40.50.300:FF:000901">
    <property type="entry name" value="Chromosome partition protein Smc"/>
    <property type="match status" value="1"/>
</dbReference>
<dbReference type="Proteomes" id="UP000249725">
    <property type="component" value="Unassembled WGS sequence"/>
</dbReference>
<gene>
    <name evidence="7" type="primary">smc</name>
    <name evidence="9" type="ORF">DJ018_01810</name>
</gene>
<evidence type="ECO:0000256" key="4">
    <source>
        <dbReference type="ARBA" id="ARBA00022840"/>
    </source>
</evidence>
<feature type="domain" description="RecF/RecN/SMC N-terminal" evidence="8">
    <location>
        <begin position="4"/>
        <end position="1130"/>
    </location>
</feature>
<keyword evidence="3 7" id="KW-0547">Nucleotide-binding</keyword>
<feature type="binding site" evidence="7">
    <location>
        <begin position="32"/>
        <end position="39"/>
    </location>
    <ligand>
        <name>ATP</name>
        <dbReference type="ChEBI" id="CHEBI:30616"/>
    </ligand>
</feature>
<dbReference type="SUPFAM" id="SSF52540">
    <property type="entry name" value="P-loop containing nucleoside triphosphate hydrolases"/>
    <property type="match status" value="1"/>
</dbReference>
<comment type="function">
    <text evidence="7">Required for chromosome condensation and partitioning.</text>
</comment>
<keyword evidence="2 7" id="KW-0963">Cytoplasm</keyword>
<dbReference type="Pfam" id="PF02463">
    <property type="entry name" value="SMC_N"/>
    <property type="match status" value="1"/>
</dbReference>
<name>A0A328AUY9_9CAUL</name>
<feature type="coiled-coil region" evidence="7">
    <location>
        <begin position="293"/>
        <end position="488"/>
    </location>
</feature>
<keyword evidence="10" id="KW-1185">Reference proteome</keyword>
<protein>
    <recommendedName>
        <fullName evidence="7">Chromosome partition protein Smc</fullName>
    </recommendedName>
</protein>
<comment type="domain">
    <text evidence="7">Contains large globular domains required for ATP hydrolysis at each terminus and a third globular domain forming a flexible hinge near the middle of the molecule. These domains are separated by coiled-coil structures.</text>
</comment>
<dbReference type="InterPro" id="IPR024704">
    <property type="entry name" value="SMC"/>
</dbReference>
<dbReference type="OrthoDB" id="9808768at2"/>
<evidence type="ECO:0000256" key="6">
    <source>
        <dbReference type="ARBA" id="ARBA00023125"/>
    </source>
</evidence>
<feature type="coiled-coil region" evidence="7">
    <location>
        <begin position="682"/>
        <end position="723"/>
    </location>
</feature>
<evidence type="ECO:0000256" key="2">
    <source>
        <dbReference type="ARBA" id="ARBA00022490"/>
    </source>
</evidence>
<dbReference type="PIRSF" id="PIRSF005719">
    <property type="entry name" value="SMC"/>
    <property type="match status" value="1"/>
</dbReference>
<evidence type="ECO:0000256" key="3">
    <source>
        <dbReference type="ARBA" id="ARBA00022741"/>
    </source>
</evidence>
<dbReference type="Gene3D" id="3.40.50.300">
    <property type="entry name" value="P-loop containing nucleotide triphosphate hydrolases"/>
    <property type="match status" value="2"/>
</dbReference>
<dbReference type="InterPro" id="IPR011890">
    <property type="entry name" value="SMC_prok"/>
</dbReference>
<keyword evidence="6 7" id="KW-0238">DNA-binding</keyword>
<dbReference type="PANTHER" id="PTHR43977">
    <property type="entry name" value="STRUCTURAL MAINTENANCE OF CHROMOSOMES PROTEIN 3"/>
    <property type="match status" value="1"/>
</dbReference>
<feature type="coiled-coil region" evidence="7">
    <location>
        <begin position="177"/>
        <end position="221"/>
    </location>
</feature>
<evidence type="ECO:0000313" key="9">
    <source>
        <dbReference type="EMBL" id="RAK56738.1"/>
    </source>
</evidence>
<organism evidence="9 10">
    <name type="scientific">Phenylobacterium deserti</name>
    <dbReference type="NCBI Taxonomy" id="1914756"/>
    <lineage>
        <taxon>Bacteria</taxon>
        <taxon>Pseudomonadati</taxon>
        <taxon>Pseudomonadota</taxon>
        <taxon>Alphaproteobacteria</taxon>
        <taxon>Caulobacterales</taxon>
        <taxon>Caulobacteraceae</taxon>
        <taxon>Phenylobacterium</taxon>
    </lineage>
</organism>
<comment type="subcellular location">
    <subcellularLocation>
        <location evidence="1 7">Cytoplasm</location>
    </subcellularLocation>
</comment>
<evidence type="ECO:0000256" key="7">
    <source>
        <dbReference type="HAMAP-Rule" id="MF_01894"/>
    </source>
</evidence>
<dbReference type="InterPro" id="IPR027417">
    <property type="entry name" value="P-loop_NTPase"/>
</dbReference>